<evidence type="ECO:0000256" key="3">
    <source>
        <dbReference type="ARBA" id="ARBA00022729"/>
    </source>
</evidence>
<comment type="similarity">
    <text evidence="1">Belongs to the bacterial solute-binding protein 5 family.</text>
</comment>
<evidence type="ECO:0000313" key="5">
    <source>
        <dbReference type="EMBL" id="KKR89211.1"/>
    </source>
</evidence>
<evidence type="ECO:0000256" key="1">
    <source>
        <dbReference type="ARBA" id="ARBA00005695"/>
    </source>
</evidence>
<dbReference type="SUPFAM" id="SSF53850">
    <property type="entry name" value="Periplasmic binding protein-like II"/>
    <property type="match status" value="1"/>
</dbReference>
<dbReference type="Proteomes" id="UP000033918">
    <property type="component" value="Unassembled WGS sequence"/>
</dbReference>
<protein>
    <submittedName>
        <fullName evidence="5">Extracellular solute-binding protein family 5</fullName>
    </submittedName>
</protein>
<dbReference type="PANTHER" id="PTHR30290">
    <property type="entry name" value="PERIPLASMIC BINDING COMPONENT OF ABC TRANSPORTER"/>
    <property type="match status" value="1"/>
</dbReference>
<keyword evidence="2" id="KW-0813">Transport</keyword>
<evidence type="ECO:0000313" key="6">
    <source>
        <dbReference type="Proteomes" id="UP000033918"/>
    </source>
</evidence>
<reference evidence="5 6" key="1">
    <citation type="journal article" date="2015" name="Nature">
        <title>rRNA introns, odd ribosomes, and small enigmatic genomes across a large radiation of phyla.</title>
        <authorList>
            <person name="Brown C.T."/>
            <person name="Hug L.A."/>
            <person name="Thomas B.C."/>
            <person name="Sharon I."/>
            <person name="Castelle C.J."/>
            <person name="Singh A."/>
            <person name="Wilkins M.J."/>
            <person name="Williams K.H."/>
            <person name="Banfield J.F."/>
        </authorList>
    </citation>
    <scope>NUCLEOTIDE SEQUENCE [LARGE SCALE GENOMIC DNA]</scope>
</reference>
<accession>A0A0G0UP03</accession>
<dbReference type="PANTHER" id="PTHR30290:SF9">
    <property type="entry name" value="OLIGOPEPTIDE-BINDING PROTEIN APPA"/>
    <property type="match status" value="1"/>
</dbReference>
<dbReference type="CDD" id="cd08513">
    <property type="entry name" value="PBP2_thermophilic_Hb8_like"/>
    <property type="match status" value="1"/>
</dbReference>
<gene>
    <name evidence="5" type="ORF">UU38_C0001G0113</name>
</gene>
<dbReference type="InterPro" id="IPR000914">
    <property type="entry name" value="SBP_5_dom"/>
</dbReference>
<keyword evidence="3" id="KW-0732">Signal</keyword>
<comment type="caution">
    <text evidence="5">The sequence shown here is derived from an EMBL/GenBank/DDBJ whole genome shotgun (WGS) entry which is preliminary data.</text>
</comment>
<dbReference type="GO" id="GO:0015833">
    <property type="term" value="P:peptide transport"/>
    <property type="evidence" value="ECO:0007669"/>
    <property type="project" value="TreeGrafter"/>
</dbReference>
<dbReference type="AlphaFoldDB" id="A0A0G0UP03"/>
<dbReference type="GO" id="GO:0043190">
    <property type="term" value="C:ATP-binding cassette (ABC) transporter complex"/>
    <property type="evidence" value="ECO:0007669"/>
    <property type="project" value="InterPro"/>
</dbReference>
<dbReference type="PIRSF" id="PIRSF002741">
    <property type="entry name" value="MppA"/>
    <property type="match status" value="1"/>
</dbReference>
<dbReference type="Pfam" id="PF00496">
    <property type="entry name" value="SBP_bac_5"/>
    <property type="match status" value="1"/>
</dbReference>
<proteinExistence type="inferred from homology"/>
<dbReference type="Gene3D" id="3.40.190.10">
    <property type="entry name" value="Periplasmic binding protein-like II"/>
    <property type="match status" value="1"/>
</dbReference>
<dbReference type="GO" id="GO:0042597">
    <property type="term" value="C:periplasmic space"/>
    <property type="evidence" value="ECO:0007669"/>
    <property type="project" value="UniProtKB-ARBA"/>
</dbReference>
<dbReference type="Gene3D" id="3.10.105.10">
    <property type="entry name" value="Dipeptide-binding Protein, Domain 3"/>
    <property type="match status" value="1"/>
</dbReference>
<dbReference type="Gene3D" id="3.90.76.10">
    <property type="entry name" value="Dipeptide-binding Protein, Domain 1"/>
    <property type="match status" value="1"/>
</dbReference>
<organism evidence="5 6">
    <name type="scientific">Candidatus Wolfebacteria bacterium GW2011_GWB1_41_12</name>
    <dbReference type="NCBI Taxonomy" id="1619006"/>
    <lineage>
        <taxon>Bacteria</taxon>
        <taxon>Candidatus Wolfeibacteriota</taxon>
    </lineage>
</organism>
<dbReference type="EMBL" id="LCAK01000001">
    <property type="protein sequence ID" value="KKR89211.1"/>
    <property type="molecule type" value="Genomic_DNA"/>
</dbReference>
<name>A0A0G0UP03_9BACT</name>
<sequence length="545" mass="62054">MFIKQLFKFFSRKEIFIFSGALFVFLLSFSLLAANYIKENTKIVAVSGGEHREGVLGQPSFINPVLTVSSADKDLVELLFGDFSGMIDTYKISEDGKSWRYRLKDGIFWQDSRPITSDDVIFTVETIQNSDVRSPLFSNWQGVKISRVSEREVEFNLPASYSFFNDTVLGLKPIPKHIFADIPAANLRLSNYNFEPVGSGPFRFKNLSKRSDGYITSYVLEQSKNYFGPAPYLGEIEFVFFTNEEEMVNAFNLGAIDGFGLTNPDDLSKIAFTHKISFFKTLKYYAVFFNINAQPALKDKNVRLALNTAVDKNEIIDKVLKRQATPVSGPLIGGPSGLGSESSSFDKANAILENTGWKWNNKENVRTKEIEKNTVKLEFNLTVPEMPFLIKTAELIRDQWLKIGVKLNISVLSLAEINNNIIKNRNYQMILFGNILGKSPDLFSFWHSSERFYPGLNLALYENKIADSLIESIRKDFDETKRQSEFMSLQSLIEQDHPAVFLYSPDYLYVSKKTLSGVEESSISSPEERFKNIAQWYIKTARVFK</sequence>
<evidence type="ECO:0000259" key="4">
    <source>
        <dbReference type="Pfam" id="PF00496"/>
    </source>
</evidence>
<evidence type="ECO:0000256" key="2">
    <source>
        <dbReference type="ARBA" id="ARBA00022448"/>
    </source>
</evidence>
<dbReference type="GO" id="GO:1904680">
    <property type="term" value="F:peptide transmembrane transporter activity"/>
    <property type="evidence" value="ECO:0007669"/>
    <property type="project" value="TreeGrafter"/>
</dbReference>
<dbReference type="InterPro" id="IPR039424">
    <property type="entry name" value="SBP_5"/>
</dbReference>
<feature type="domain" description="Solute-binding protein family 5" evidence="4">
    <location>
        <begin position="88"/>
        <end position="446"/>
    </location>
</feature>
<dbReference type="InterPro" id="IPR030678">
    <property type="entry name" value="Peptide/Ni-bd"/>
</dbReference>